<feature type="region of interest" description="Disordered" evidence="1">
    <location>
        <begin position="1"/>
        <end position="20"/>
    </location>
</feature>
<feature type="non-terminal residue" evidence="2">
    <location>
        <position position="667"/>
    </location>
</feature>
<protein>
    <submittedName>
        <fullName evidence="2">Uncharacterized protein</fullName>
    </submittedName>
</protein>
<name>A0A1B6F1T0_9HEMI</name>
<evidence type="ECO:0000313" key="2">
    <source>
        <dbReference type="EMBL" id="JAS44128.1"/>
    </source>
</evidence>
<proteinExistence type="predicted"/>
<dbReference type="AlphaFoldDB" id="A0A1B6F1T0"/>
<evidence type="ECO:0000256" key="1">
    <source>
        <dbReference type="SAM" id="MobiDB-lite"/>
    </source>
</evidence>
<feature type="compositionally biased region" description="Basic and acidic residues" evidence="1">
    <location>
        <begin position="81"/>
        <end position="94"/>
    </location>
</feature>
<reference evidence="2" key="1">
    <citation type="submission" date="2015-11" db="EMBL/GenBank/DDBJ databases">
        <title>De novo transcriptome assembly of four potential Pierce s Disease insect vectors from Arizona vineyards.</title>
        <authorList>
            <person name="Tassone E.E."/>
        </authorList>
    </citation>
    <scope>NUCLEOTIDE SEQUENCE</scope>
</reference>
<feature type="compositionally biased region" description="Polar residues" evidence="1">
    <location>
        <begin position="95"/>
        <end position="112"/>
    </location>
</feature>
<organism evidence="2">
    <name type="scientific">Cuerna arida</name>
    <dbReference type="NCBI Taxonomy" id="1464854"/>
    <lineage>
        <taxon>Eukaryota</taxon>
        <taxon>Metazoa</taxon>
        <taxon>Ecdysozoa</taxon>
        <taxon>Arthropoda</taxon>
        <taxon>Hexapoda</taxon>
        <taxon>Insecta</taxon>
        <taxon>Pterygota</taxon>
        <taxon>Neoptera</taxon>
        <taxon>Paraneoptera</taxon>
        <taxon>Hemiptera</taxon>
        <taxon>Auchenorrhyncha</taxon>
        <taxon>Membracoidea</taxon>
        <taxon>Cicadellidae</taxon>
        <taxon>Cicadellinae</taxon>
        <taxon>Proconiini</taxon>
        <taxon>Cuerna</taxon>
    </lineage>
</organism>
<gene>
    <name evidence="2" type="ORF">g.34735</name>
</gene>
<feature type="compositionally biased region" description="Low complexity" evidence="1">
    <location>
        <begin position="1"/>
        <end position="17"/>
    </location>
</feature>
<feature type="non-terminal residue" evidence="2">
    <location>
        <position position="1"/>
    </location>
</feature>
<feature type="region of interest" description="Disordered" evidence="1">
    <location>
        <begin position="56"/>
        <end position="125"/>
    </location>
</feature>
<dbReference type="EMBL" id="GECZ01025641">
    <property type="protein sequence ID" value="JAS44128.1"/>
    <property type="molecule type" value="Transcribed_RNA"/>
</dbReference>
<sequence>AIPPVSVSPTSRSSGAVTGARHCTVRPARDLAHYTAPYRDTELTMEFLNRLLHRNTGGGGHSSSPKLLQPKACENPNLNKSETHINVKDDHDVSSARSDTVSKLSVPATPNHTKTEHQTSDNVQPHNLALGEEDETFEDAEENKSNLTVLAEDLDKLHLSTPGRNIPTSAASHEFVDTKQFRVNSLRLSDSDFLYESDDASDVSLSNTLNKSNYEVSPVLIKSSEYMSKSMEVKSFSEDTKEVISVPMSSSVNLTESLSRENDFGVINFNDISLSPNFVQPSELQKSVQIDLISPKENYKSISFQSPTDEITATDLEKSNVECKESSLSPFKREFKENLAKFDSPPEIHISQTAGPTPLTSIKKDVGEIESVTVNSAFNNVGISPVSKTKAEKTTDKIINTSDEKLSLSSLGQVNLVESNANEIIDDEIKIIENNNANVNAQFNNSMIDISNTLTEAISNIETPKIISSLPNCRSQNNIETVLTTTLNDEVFSSTHLSNSLSSLELEDTVDVPVTDKLPDIHEDKMKDCEQSENRQNTSEVVILSESLPTEFQSKDANLLTELNIHEEGKIVGDCKEPLEHVDLNAAELNVQSTYIPSSDEITNRVIVPEKEIQSEDNITKYTVNVNPLPSDYEPKHGEISQVLSFSQETDISSYEEITGEIIFPVL</sequence>
<accession>A0A1B6F1T0</accession>